<protein>
    <submittedName>
        <fullName evidence="4">Thioredoxin domain-containing protein 9-like protein</fullName>
    </submittedName>
</protein>
<dbReference type="InterPro" id="IPR024253">
    <property type="entry name" value="Phosducin_thioredoxin-like_dom"/>
</dbReference>
<evidence type="ECO:0000313" key="7">
    <source>
        <dbReference type="Proteomes" id="UP000279271"/>
    </source>
</evidence>
<dbReference type="Proteomes" id="UP000028924">
    <property type="component" value="Unassembled WGS sequence"/>
</dbReference>
<dbReference type="Pfam" id="PF02114">
    <property type="entry name" value="Phosducin"/>
    <property type="match status" value="1"/>
</dbReference>
<evidence type="ECO:0000313" key="4">
    <source>
        <dbReference type="EMBL" id="KFM28573.1"/>
    </source>
</evidence>
<dbReference type="GeneID" id="23611705"/>
<feature type="region of interest" description="Disordered" evidence="2">
    <location>
        <begin position="183"/>
        <end position="216"/>
    </location>
</feature>
<sequence length="216" mass="24372">MQSVIQAAVEQQVLRAAEEMETALDAQLHAMDNLDPDDIEALRQRRVQEMKRLQQRKAEWAARGHGEVQEVEEKEFFKCARGEERLVAHFYRSSEPCRVMDMHLARLAPSHMETKFVRVAAEKAPFLTDRLKIWMLPTLAIVKSGKATDYVVGFNELGGSDDFPTSALEARLAAAGAISEDVHHNKAAGVQREGTERTVRRGGRHRTDSDEDSDFD</sequence>
<dbReference type="SUPFAM" id="SSF52833">
    <property type="entry name" value="Thioredoxin-like"/>
    <property type="match status" value="1"/>
</dbReference>
<dbReference type="STRING" id="3075.A0A087SS69"/>
<dbReference type="RefSeq" id="XP_011401607.1">
    <property type="nucleotide sequence ID" value="XM_011403305.1"/>
</dbReference>
<dbReference type="OrthoDB" id="10257948at2759"/>
<evidence type="ECO:0000256" key="2">
    <source>
        <dbReference type="SAM" id="MobiDB-lite"/>
    </source>
</evidence>
<comment type="similarity">
    <text evidence="1">Belongs to the phosducin family.</text>
</comment>
<dbReference type="InterPro" id="IPR036249">
    <property type="entry name" value="Thioredoxin-like_sf"/>
</dbReference>
<dbReference type="PANTHER" id="PTHR21148">
    <property type="entry name" value="THIOREDOXIN DOMAIN-CONTAINING PROTEIN 9"/>
    <property type="match status" value="1"/>
</dbReference>
<dbReference type="AlphaFoldDB" id="A0A087SS69"/>
<reference evidence="7" key="2">
    <citation type="journal article" date="2018" name="Algal Res.">
        <title>Characterization of plant carbon substrate utilization by Auxenochlorella protothecoides.</title>
        <authorList>
            <person name="Vogler B.W."/>
            <person name="Starkenburg S.R."/>
            <person name="Sudasinghe N."/>
            <person name="Schambach J.Y."/>
            <person name="Rollin J.A."/>
            <person name="Pattathil S."/>
            <person name="Barry A.N."/>
        </authorList>
    </citation>
    <scope>NUCLEOTIDE SEQUENCE [LARGE SCALE GENOMIC DNA]</scope>
    <source>
        <strain evidence="7">UTEX 25</strain>
    </source>
</reference>
<feature type="domain" description="Phosducin" evidence="3">
    <location>
        <begin position="23"/>
        <end position="181"/>
    </location>
</feature>
<evidence type="ECO:0000259" key="3">
    <source>
        <dbReference type="Pfam" id="PF02114"/>
    </source>
</evidence>
<dbReference type="eggNOG" id="KOG1672">
    <property type="taxonomic scope" value="Eukaryota"/>
</dbReference>
<dbReference type="Gene3D" id="3.40.30.10">
    <property type="entry name" value="Glutaredoxin"/>
    <property type="match status" value="1"/>
</dbReference>
<dbReference type="EMBL" id="QOKY01000198">
    <property type="protein sequence ID" value="RMZ53381.1"/>
    <property type="molecule type" value="Genomic_DNA"/>
</dbReference>
<organism evidence="4 6">
    <name type="scientific">Auxenochlorella protothecoides</name>
    <name type="common">Green microalga</name>
    <name type="synonym">Chlorella protothecoides</name>
    <dbReference type="NCBI Taxonomy" id="3075"/>
    <lineage>
        <taxon>Eukaryota</taxon>
        <taxon>Viridiplantae</taxon>
        <taxon>Chlorophyta</taxon>
        <taxon>core chlorophytes</taxon>
        <taxon>Trebouxiophyceae</taxon>
        <taxon>Chlorellales</taxon>
        <taxon>Chlorellaceae</taxon>
        <taxon>Auxenochlorella</taxon>
    </lineage>
</organism>
<name>A0A087SS69_AUXPR</name>
<dbReference type="EMBL" id="KL662173">
    <property type="protein sequence ID" value="KFM28573.1"/>
    <property type="molecule type" value="Genomic_DNA"/>
</dbReference>
<evidence type="ECO:0000313" key="6">
    <source>
        <dbReference type="Proteomes" id="UP000028924"/>
    </source>
</evidence>
<dbReference type="KEGG" id="apro:F751_0314"/>
<dbReference type="Proteomes" id="UP000279271">
    <property type="component" value="Unassembled WGS sequence"/>
</dbReference>
<reference evidence="5" key="4">
    <citation type="submission" date="2018-11" db="EMBL/GenBank/DDBJ databases">
        <title>Characterization of plant carbon substrate utilization by Auxenochlorella protothecoides.</title>
        <authorList>
            <person name="Vogler B.W."/>
            <person name="Starkenburg S.R."/>
            <person name="Sudasinghe N."/>
            <person name="Schambach J.Y."/>
            <person name="Rollin J.A."/>
            <person name="Pattathil S."/>
            <person name="Barry A.N."/>
        </authorList>
    </citation>
    <scope>NUCLEOTIDE SEQUENCE [LARGE SCALE GENOMIC DNA]</scope>
    <source>
        <strain evidence="5">UTEX 25</strain>
    </source>
</reference>
<reference evidence="4 6" key="1">
    <citation type="journal article" date="2014" name="BMC Genomics">
        <title>Oil accumulation mechanisms of the oleaginous microalga Chlorella protothecoides revealed through its genome, transcriptomes, and proteomes.</title>
        <authorList>
            <person name="Gao C."/>
            <person name="Wang Y."/>
            <person name="Shen Y."/>
            <person name="Yan D."/>
            <person name="He X."/>
            <person name="Dai J."/>
            <person name="Wu Q."/>
        </authorList>
    </citation>
    <scope>NUCLEOTIDE SEQUENCE [LARGE SCALE GENOMIC DNA]</scope>
    <source>
        <strain evidence="4 6">0710</strain>
    </source>
</reference>
<proteinExistence type="inferred from homology"/>
<reference evidence="5" key="3">
    <citation type="submission" date="2018-10" db="EMBL/GenBank/DDBJ databases">
        <authorList>
            <person name="Hovde B."/>
            <person name="Zhang X."/>
        </authorList>
    </citation>
    <scope>NUCLEOTIDE SEQUENCE [LARGE SCALE GENOMIC DNA]</scope>
    <source>
        <strain evidence="5">UTEX 25</strain>
    </source>
</reference>
<gene>
    <name evidence="5" type="ORF">APUTEX25_004869</name>
    <name evidence="4" type="ORF">F751_0314</name>
</gene>
<evidence type="ECO:0000256" key="1">
    <source>
        <dbReference type="ARBA" id="ARBA00009686"/>
    </source>
</evidence>
<dbReference type="CDD" id="cd02989">
    <property type="entry name" value="Phd_like_TxnDC9"/>
    <property type="match status" value="1"/>
</dbReference>
<accession>A0A087SS69</accession>
<evidence type="ECO:0000313" key="5">
    <source>
        <dbReference type="EMBL" id="RMZ53381.1"/>
    </source>
</evidence>
<keyword evidence="6" id="KW-1185">Reference proteome</keyword>